<dbReference type="PANTHER" id="PTHR19868">
    <property type="entry name" value="RECEPTOR FOR ACTIVATED PROTEIN KINASE C RACK1"/>
    <property type="match status" value="1"/>
</dbReference>
<keyword evidence="8" id="KW-1185">Reference proteome</keyword>
<keyword evidence="3" id="KW-0677">Repeat</keyword>
<feature type="repeat" description="WD" evidence="6">
    <location>
        <begin position="190"/>
        <end position="231"/>
    </location>
</feature>
<dbReference type="GO" id="GO:0043022">
    <property type="term" value="F:ribosome binding"/>
    <property type="evidence" value="ECO:0007669"/>
    <property type="project" value="InterPro"/>
</dbReference>
<dbReference type="InterPro" id="IPR036322">
    <property type="entry name" value="WD40_repeat_dom_sf"/>
</dbReference>
<dbReference type="GO" id="GO:0045182">
    <property type="term" value="F:translation regulator activity"/>
    <property type="evidence" value="ECO:0007669"/>
    <property type="project" value="InterPro"/>
</dbReference>
<dbReference type="InterPro" id="IPR001680">
    <property type="entry name" value="WD40_rpt"/>
</dbReference>
<dbReference type="InterPro" id="IPR015943">
    <property type="entry name" value="WD40/YVTN_repeat-like_dom_sf"/>
</dbReference>
<evidence type="ECO:0000256" key="3">
    <source>
        <dbReference type="ARBA" id="ARBA00022737"/>
    </source>
</evidence>
<dbReference type="Proteomes" id="UP000054498">
    <property type="component" value="Unassembled WGS sequence"/>
</dbReference>
<dbReference type="PROSITE" id="PS00678">
    <property type="entry name" value="WD_REPEATS_1"/>
    <property type="match status" value="2"/>
</dbReference>
<dbReference type="Gene3D" id="2.130.10.10">
    <property type="entry name" value="YVTN repeat-like/Quinoprotein amine dehydrogenase"/>
    <property type="match status" value="1"/>
</dbReference>
<comment type="similarity">
    <text evidence="1">Belongs to the WD repeat G protein beta family. Ribosomal protein RACK1 subfamily.</text>
</comment>
<dbReference type="InterPro" id="IPR020472">
    <property type="entry name" value="WD40_PAC1"/>
</dbReference>
<dbReference type="PROSITE" id="PS50294">
    <property type="entry name" value="WD_REPEATS_REGION"/>
    <property type="match status" value="4"/>
</dbReference>
<evidence type="ECO:0000256" key="6">
    <source>
        <dbReference type="PROSITE-ProRule" id="PRU00221"/>
    </source>
</evidence>
<dbReference type="AlphaFoldDB" id="A0A0D2JFT1"/>
<dbReference type="SUPFAM" id="SSF50978">
    <property type="entry name" value="WD40 repeat-like"/>
    <property type="match status" value="1"/>
</dbReference>
<organism evidence="7 8">
    <name type="scientific">Monoraphidium neglectum</name>
    <dbReference type="NCBI Taxonomy" id="145388"/>
    <lineage>
        <taxon>Eukaryota</taxon>
        <taxon>Viridiplantae</taxon>
        <taxon>Chlorophyta</taxon>
        <taxon>core chlorophytes</taxon>
        <taxon>Chlorophyceae</taxon>
        <taxon>CS clade</taxon>
        <taxon>Sphaeropleales</taxon>
        <taxon>Selenastraceae</taxon>
        <taxon>Monoraphidium</taxon>
    </lineage>
</organism>
<accession>A0A0D2JFT1</accession>
<proteinExistence type="inferred from homology"/>
<evidence type="ECO:0000313" key="7">
    <source>
        <dbReference type="EMBL" id="KIY98327.1"/>
    </source>
</evidence>
<dbReference type="Pfam" id="PF00400">
    <property type="entry name" value="WD40"/>
    <property type="match status" value="7"/>
</dbReference>
<evidence type="ECO:0000256" key="4">
    <source>
        <dbReference type="ARBA" id="ARBA00022980"/>
    </source>
</evidence>
<keyword evidence="4" id="KW-0689">Ribosomal protein</keyword>
<feature type="repeat" description="WD" evidence="6">
    <location>
        <begin position="146"/>
        <end position="183"/>
    </location>
</feature>
<dbReference type="GO" id="GO:1990904">
    <property type="term" value="C:ribonucleoprotein complex"/>
    <property type="evidence" value="ECO:0007669"/>
    <property type="project" value="UniProtKB-KW"/>
</dbReference>
<feature type="repeat" description="WD" evidence="6">
    <location>
        <begin position="60"/>
        <end position="101"/>
    </location>
</feature>
<name>A0A0D2JFT1_9CHLO</name>
<dbReference type="SMART" id="SM00320">
    <property type="entry name" value="WD40"/>
    <property type="match status" value="7"/>
</dbReference>
<dbReference type="InterPro" id="IPR045223">
    <property type="entry name" value="RACK1-like"/>
</dbReference>
<feature type="repeat" description="WD" evidence="6">
    <location>
        <begin position="102"/>
        <end position="134"/>
    </location>
</feature>
<dbReference type="GO" id="GO:0005840">
    <property type="term" value="C:ribosome"/>
    <property type="evidence" value="ECO:0007669"/>
    <property type="project" value="UniProtKB-KW"/>
</dbReference>
<reference evidence="7 8" key="1">
    <citation type="journal article" date="2013" name="BMC Genomics">
        <title>Reconstruction of the lipid metabolism for the microalga Monoraphidium neglectum from its genome sequence reveals characteristics suitable for biofuel production.</title>
        <authorList>
            <person name="Bogen C."/>
            <person name="Al-Dilaimi A."/>
            <person name="Albersmeier A."/>
            <person name="Wichmann J."/>
            <person name="Grundmann M."/>
            <person name="Rupp O."/>
            <person name="Lauersen K.J."/>
            <person name="Blifernez-Klassen O."/>
            <person name="Kalinowski J."/>
            <person name="Goesmann A."/>
            <person name="Mussgnug J.H."/>
            <person name="Kruse O."/>
        </authorList>
    </citation>
    <scope>NUCLEOTIDE SEQUENCE [LARGE SCALE GENOMIC DNA]</scope>
    <source>
        <strain evidence="7 8">SAG 48.87</strain>
    </source>
</reference>
<dbReference type="PROSITE" id="PS50082">
    <property type="entry name" value="WD_REPEATS_2"/>
    <property type="match status" value="5"/>
</dbReference>
<evidence type="ECO:0000256" key="2">
    <source>
        <dbReference type="ARBA" id="ARBA00022574"/>
    </source>
</evidence>
<dbReference type="KEGG" id="mng:MNEG_9636"/>
<evidence type="ECO:0000256" key="1">
    <source>
        <dbReference type="ARBA" id="ARBA00007253"/>
    </source>
</evidence>
<dbReference type="GeneID" id="25742511"/>
<evidence type="ECO:0000256" key="5">
    <source>
        <dbReference type="ARBA" id="ARBA00023274"/>
    </source>
</evidence>
<keyword evidence="2 6" id="KW-0853">WD repeat</keyword>
<sequence>MAETLTHRATLKGHRGWVTAIATPLDPNADVILSASRDKTVIVWKLDRSETNYGVAHKALKGHSHFVQDVVISSDGQFALSGSWDGTLRLWDLQQGTTTRRFVGHTKDVLSVAFSVDNRQIVSGARDKTIKLWNTLGECKYTIAEPEGHSEWVSCVRFSPMTNNPIIVSGGWDKLVKVFNLSNCKLKCNLVGHAGYINTVTVSPDGSLCASGGKDGVAMLWDLAEGKRLYSLDAGDIIHSLVFSPNRYWLCAATQTSIKIWDLESKSVVDDLRPEFSKTFGKKATIPYCVSLAWSADGSTLYAGYSDGDIRVFVVSHGV</sequence>
<dbReference type="PRINTS" id="PR00320">
    <property type="entry name" value="GPROTEINBRPT"/>
</dbReference>
<dbReference type="RefSeq" id="XP_013897347.1">
    <property type="nucleotide sequence ID" value="XM_014041893.1"/>
</dbReference>
<evidence type="ECO:0000313" key="8">
    <source>
        <dbReference type="Proteomes" id="UP000054498"/>
    </source>
</evidence>
<dbReference type="OrthoDB" id="7875889at2759"/>
<protein>
    <submittedName>
        <fullName evidence="7">Guanine nucleotide-binding protein subunit beta-like protein</fullName>
    </submittedName>
</protein>
<gene>
    <name evidence="7" type="ORF">MNEG_9636</name>
</gene>
<dbReference type="FunFam" id="2.130.10.10:FF:000018">
    <property type="entry name" value="Receptor for activated C kinase 1"/>
    <property type="match status" value="1"/>
</dbReference>
<dbReference type="InterPro" id="IPR019775">
    <property type="entry name" value="WD40_repeat_CS"/>
</dbReference>
<dbReference type="STRING" id="145388.A0A0D2JFT1"/>
<dbReference type="EMBL" id="KK102224">
    <property type="protein sequence ID" value="KIY98327.1"/>
    <property type="molecule type" value="Genomic_DNA"/>
</dbReference>
<keyword evidence="5" id="KW-0687">Ribonucleoprotein</keyword>
<feature type="repeat" description="WD" evidence="6">
    <location>
        <begin position="11"/>
        <end position="54"/>
    </location>
</feature>
<dbReference type="CDD" id="cd00200">
    <property type="entry name" value="WD40"/>
    <property type="match status" value="1"/>
</dbReference>